<name>A0A2T5PIT3_ECTOL</name>
<dbReference type="Pfam" id="PF00460">
    <property type="entry name" value="Flg_bb_rod"/>
    <property type="match status" value="1"/>
</dbReference>
<sequence length="650" mass="67647">MASLISIGLSGLNASQAALSTTGHNIANADTAGYTRQQTIQVTAPATLNGLNYIGSGTTLDQVRRVYNDYLNTQVRTTTSLNSESQTYLTQISQIDSLLSDSSTGLTTQLSGLFSNLQTLSNSPADVSSRDLLLSSAQGLTNRFNTMAAQLNDQTTYVNDQLVTLADRVNTLSSSIAGYNQSIMQLSANGTTPNDLLDARDEAVRQLAELVSVSVSQQDGGYSVYMGSGQPLVVGNRSSTLEAVPGSTDDDYRLQLTVGGGTTIDVTDVTSGGEIGGLLRYRSDVLEPTKAELGRMALAISDQFNTQLAQGIDLNGNFGSALFSDINSSNLMSQRSVASTTNDPTSGNLSVRIDSTSALTTSDYEVRFTSATDFTVRQLPDGTEVTGQLPAGLSIDGMFIGADASYTFAAGDSFTLNPTTGAASAMAVTLTDSSALGLAAPLNAAATSGNVGTGQIGDPSVVSTLDSNSQAALQAAAPIKLVFTDASNYTLYDRDGNALASDTIIPGQSNTLKFDAGAPNTFTVEVPFSGAPVAGDSFSLNLTAANSSDNRNALEMLDLQTAKTIGGTVSFNDSYSQLVSGVGAKTSQARLDATATDAVLTQANTARESLSGVNLDEEAANLIKFEQYYNASAQIIKTAQTIFNTLINSF</sequence>
<dbReference type="EMBL" id="QASO01000112">
    <property type="protein sequence ID" value="PTU77643.1"/>
    <property type="molecule type" value="Genomic_DNA"/>
</dbReference>
<feature type="domain" description="Flagellar basal-body/hook protein C-terminal" evidence="8">
    <location>
        <begin position="611"/>
        <end position="648"/>
    </location>
</feature>
<dbReference type="NCBIfam" id="TIGR02492">
    <property type="entry name" value="flgK_ends"/>
    <property type="match status" value="1"/>
</dbReference>
<keyword evidence="5" id="KW-0964">Secreted</keyword>
<dbReference type="GO" id="GO:0005576">
    <property type="term" value="C:extracellular region"/>
    <property type="evidence" value="ECO:0007669"/>
    <property type="project" value="UniProtKB-SubCell"/>
</dbReference>
<evidence type="ECO:0000259" key="8">
    <source>
        <dbReference type="Pfam" id="PF06429"/>
    </source>
</evidence>
<dbReference type="PANTHER" id="PTHR30033:SF1">
    <property type="entry name" value="FLAGELLAR HOOK-ASSOCIATED PROTEIN 1"/>
    <property type="match status" value="1"/>
</dbReference>
<dbReference type="AlphaFoldDB" id="A0A2T5PIT3"/>
<organism evidence="11 12">
    <name type="scientific">Ectopseudomonas oleovorans</name>
    <name type="common">Pseudomonas oleovorans</name>
    <dbReference type="NCBI Taxonomy" id="301"/>
    <lineage>
        <taxon>Bacteria</taxon>
        <taxon>Pseudomonadati</taxon>
        <taxon>Pseudomonadota</taxon>
        <taxon>Gammaproteobacteria</taxon>
        <taxon>Pseudomonadales</taxon>
        <taxon>Pseudomonadaceae</taxon>
        <taxon>Ectopseudomonas</taxon>
    </lineage>
</organism>
<dbReference type="InterPro" id="IPR002371">
    <property type="entry name" value="FlgK"/>
</dbReference>
<dbReference type="GO" id="GO:0009424">
    <property type="term" value="C:bacterial-type flagellum hook"/>
    <property type="evidence" value="ECO:0007669"/>
    <property type="project" value="InterPro"/>
</dbReference>
<reference evidence="11 12" key="1">
    <citation type="submission" date="2018-04" db="EMBL/GenBank/DDBJ databases">
        <title>Pseudomonas sp. nov., isolated from mangrove soil.</title>
        <authorList>
            <person name="Chen C."/>
        </authorList>
    </citation>
    <scope>NUCLEOTIDE SEQUENCE [LARGE SCALE GENOMIC DNA]</scope>
    <source>
        <strain evidence="11 12">JCM 14246</strain>
    </source>
</reference>
<keyword evidence="6" id="KW-0975">Bacterial flagellum</keyword>
<evidence type="ECO:0000259" key="10">
    <source>
        <dbReference type="Pfam" id="PF22638"/>
    </source>
</evidence>
<feature type="domain" description="Flagellar basal body rod protein N-terminal" evidence="7">
    <location>
        <begin position="7"/>
        <end position="35"/>
    </location>
</feature>
<gene>
    <name evidence="11" type="ORF">DBO86_18665</name>
</gene>
<dbReference type="PRINTS" id="PR01005">
    <property type="entry name" value="FLGHOOKAP1"/>
</dbReference>
<dbReference type="InterPro" id="IPR053927">
    <property type="entry name" value="FlgK_helical"/>
</dbReference>
<dbReference type="Pfam" id="PF06429">
    <property type="entry name" value="Flg_bbr_C"/>
    <property type="match status" value="1"/>
</dbReference>
<evidence type="ECO:0000256" key="6">
    <source>
        <dbReference type="ARBA" id="ARBA00023143"/>
    </source>
</evidence>
<comment type="subcellular location">
    <subcellularLocation>
        <location evidence="1">Bacterial flagellum</location>
    </subcellularLocation>
    <subcellularLocation>
        <location evidence="2">Secreted</location>
    </subcellularLocation>
</comment>
<dbReference type="RefSeq" id="WP_108234492.1">
    <property type="nucleotide sequence ID" value="NZ_QASO01000112.1"/>
</dbReference>
<evidence type="ECO:0000256" key="1">
    <source>
        <dbReference type="ARBA" id="ARBA00004365"/>
    </source>
</evidence>
<keyword evidence="11" id="KW-0966">Cell projection</keyword>
<evidence type="ECO:0000256" key="2">
    <source>
        <dbReference type="ARBA" id="ARBA00004613"/>
    </source>
</evidence>
<dbReference type="PANTHER" id="PTHR30033">
    <property type="entry name" value="FLAGELLAR HOOK-ASSOCIATED PROTEIN 1"/>
    <property type="match status" value="1"/>
</dbReference>
<proteinExistence type="inferred from homology"/>
<evidence type="ECO:0000313" key="11">
    <source>
        <dbReference type="EMBL" id="PTU77643.1"/>
    </source>
</evidence>
<dbReference type="Proteomes" id="UP000244052">
    <property type="component" value="Unassembled WGS sequence"/>
</dbReference>
<dbReference type="InterPro" id="IPR049119">
    <property type="entry name" value="FlgK_D2-like"/>
</dbReference>
<evidence type="ECO:0000313" key="12">
    <source>
        <dbReference type="Proteomes" id="UP000244052"/>
    </source>
</evidence>
<comment type="similarity">
    <text evidence="3">Belongs to the flagella basal body rod proteins family.</text>
</comment>
<comment type="caution">
    <text evidence="11">The sequence shown here is derived from an EMBL/GenBank/DDBJ whole genome shotgun (WGS) entry which is preliminary data.</text>
</comment>
<keyword evidence="11" id="KW-0282">Flagellum</keyword>
<dbReference type="Pfam" id="PF21158">
    <property type="entry name" value="flgK_1st_1"/>
    <property type="match status" value="1"/>
</dbReference>
<feature type="domain" description="Flagellar hook-associated protein 1 D2-like" evidence="9">
    <location>
        <begin position="339"/>
        <end position="418"/>
    </location>
</feature>
<evidence type="ECO:0000256" key="5">
    <source>
        <dbReference type="ARBA" id="ARBA00022525"/>
    </source>
</evidence>
<dbReference type="SUPFAM" id="SSF64518">
    <property type="entry name" value="Phase 1 flagellin"/>
    <property type="match status" value="2"/>
</dbReference>
<evidence type="ECO:0000259" key="9">
    <source>
        <dbReference type="Pfam" id="PF21158"/>
    </source>
</evidence>
<dbReference type="GO" id="GO:0005198">
    <property type="term" value="F:structural molecule activity"/>
    <property type="evidence" value="ECO:0007669"/>
    <property type="project" value="InterPro"/>
</dbReference>
<protein>
    <recommendedName>
        <fullName evidence="4">Flagellar hook-associated protein 1</fullName>
    </recommendedName>
</protein>
<dbReference type="GO" id="GO:0044780">
    <property type="term" value="P:bacterial-type flagellum assembly"/>
    <property type="evidence" value="ECO:0007669"/>
    <property type="project" value="InterPro"/>
</dbReference>
<keyword evidence="11" id="KW-0969">Cilium</keyword>
<feature type="domain" description="Flagellar hook-associated protein FlgK helical" evidence="10">
    <location>
        <begin position="92"/>
        <end position="323"/>
    </location>
</feature>
<dbReference type="Pfam" id="PF22638">
    <property type="entry name" value="FlgK_D1"/>
    <property type="match status" value="1"/>
</dbReference>
<evidence type="ECO:0000259" key="7">
    <source>
        <dbReference type="Pfam" id="PF00460"/>
    </source>
</evidence>
<dbReference type="InterPro" id="IPR001444">
    <property type="entry name" value="Flag_bb_rod_N"/>
</dbReference>
<dbReference type="InterPro" id="IPR010930">
    <property type="entry name" value="Flg_bb/hook_C_dom"/>
</dbReference>
<keyword evidence="12" id="KW-1185">Reference proteome</keyword>
<evidence type="ECO:0000256" key="4">
    <source>
        <dbReference type="ARBA" id="ARBA00016244"/>
    </source>
</evidence>
<evidence type="ECO:0000256" key="3">
    <source>
        <dbReference type="ARBA" id="ARBA00009677"/>
    </source>
</evidence>
<accession>A0A2T5PIT3</accession>